<feature type="compositionally biased region" description="Low complexity" evidence="12">
    <location>
        <begin position="364"/>
        <end position="384"/>
    </location>
</feature>
<protein>
    <recommendedName>
        <fullName evidence="3 11">Phosphoinositide phospholipase C</fullName>
        <ecNumber evidence="3 11">3.1.4.11</ecNumber>
    </recommendedName>
</protein>
<dbReference type="Proteomes" id="UP000700334">
    <property type="component" value="Unassembled WGS sequence"/>
</dbReference>
<dbReference type="Pfam" id="PF00387">
    <property type="entry name" value="PI-PLC-Y"/>
    <property type="match status" value="1"/>
</dbReference>
<evidence type="ECO:0000256" key="7">
    <source>
        <dbReference type="ARBA" id="ARBA00022963"/>
    </source>
</evidence>
<dbReference type="InterPro" id="IPR011992">
    <property type="entry name" value="EF-hand-dom_pair"/>
</dbReference>
<feature type="compositionally biased region" description="Gly residues" evidence="12">
    <location>
        <begin position="402"/>
        <end position="417"/>
    </location>
</feature>
<dbReference type="InterPro" id="IPR000008">
    <property type="entry name" value="C2_dom"/>
</dbReference>
<feature type="compositionally biased region" description="Pro residues" evidence="12">
    <location>
        <begin position="1770"/>
        <end position="1782"/>
    </location>
</feature>
<feature type="compositionally biased region" description="Basic residues" evidence="12">
    <location>
        <begin position="1044"/>
        <end position="1055"/>
    </location>
</feature>
<evidence type="ECO:0000259" key="16">
    <source>
        <dbReference type="PROSITE" id="PS50222"/>
    </source>
</evidence>
<evidence type="ECO:0000256" key="1">
    <source>
        <dbReference type="ARBA" id="ARBA00001913"/>
    </source>
</evidence>
<evidence type="ECO:0000259" key="15">
    <source>
        <dbReference type="PROSITE" id="PS50008"/>
    </source>
</evidence>
<evidence type="ECO:0000256" key="12">
    <source>
        <dbReference type="SAM" id="MobiDB-lite"/>
    </source>
</evidence>
<evidence type="ECO:0000256" key="4">
    <source>
        <dbReference type="ARBA" id="ARBA00022490"/>
    </source>
</evidence>
<dbReference type="GO" id="GO:0046488">
    <property type="term" value="P:phosphatidylinositol metabolic process"/>
    <property type="evidence" value="ECO:0007669"/>
    <property type="project" value="TreeGrafter"/>
</dbReference>
<dbReference type="EMBL" id="JAGFMF010012255">
    <property type="protein sequence ID" value="KAG8505468.1"/>
    <property type="molecule type" value="Genomic_DNA"/>
</dbReference>
<feature type="region of interest" description="Disordered" evidence="12">
    <location>
        <begin position="2054"/>
        <end position="2138"/>
    </location>
</feature>
<keyword evidence="7 11" id="KW-0442">Lipid degradation</keyword>
<feature type="region of interest" description="Disordered" evidence="12">
    <location>
        <begin position="1515"/>
        <end position="1605"/>
    </location>
</feature>
<dbReference type="InterPro" id="IPR000909">
    <property type="entry name" value="PLipase_C_PInositol-sp_X_dom"/>
</dbReference>
<evidence type="ECO:0000259" key="13">
    <source>
        <dbReference type="PROSITE" id="PS50003"/>
    </source>
</evidence>
<evidence type="ECO:0000256" key="6">
    <source>
        <dbReference type="ARBA" id="ARBA00022837"/>
    </source>
</evidence>
<dbReference type="PROSITE" id="PS50222">
    <property type="entry name" value="EF_HAND_2"/>
    <property type="match status" value="2"/>
</dbReference>
<dbReference type="Pfam" id="PF13499">
    <property type="entry name" value="EF-hand_7"/>
    <property type="match status" value="1"/>
</dbReference>
<dbReference type="InterPro" id="IPR017946">
    <property type="entry name" value="PLC-like_Pdiesterase_TIM-brl"/>
</dbReference>
<dbReference type="GO" id="GO:0004435">
    <property type="term" value="F:phosphatidylinositol-4,5-bisphosphate phospholipase C activity"/>
    <property type="evidence" value="ECO:0007669"/>
    <property type="project" value="UniProtKB-EC"/>
</dbReference>
<dbReference type="Pfam" id="PF00168">
    <property type="entry name" value="C2"/>
    <property type="match status" value="1"/>
</dbReference>
<dbReference type="PRINTS" id="PR00390">
    <property type="entry name" value="PHPHLIPASEC"/>
</dbReference>
<feature type="region of interest" description="Disordered" evidence="12">
    <location>
        <begin position="1727"/>
        <end position="1746"/>
    </location>
</feature>
<dbReference type="Gene3D" id="3.20.20.190">
    <property type="entry name" value="Phosphatidylinositol (PI) phosphodiesterase"/>
    <property type="match status" value="2"/>
</dbReference>
<feature type="compositionally biased region" description="Basic and acidic residues" evidence="12">
    <location>
        <begin position="2096"/>
        <end position="2114"/>
    </location>
</feature>
<evidence type="ECO:0000256" key="2">
    <source>
        <dbReference type="ARBA" id="ARBA00004496"/>
    </source>
</evidence>
<feature type="domain" description="PH" evidence="13">
    <location>
        <begin position="470"/>
        <end position="578"/>
    </location>
</feature>
<organism evidence="17 18">
    <name type="scientific">Galemys pyrenaicus</name>
    <name type="common">Iberian desman</name>
    <name type="synonym">Pyrenean desman</name>
    <dbReference type="NCBI Taxonomy" id="202257"/>
    <lineage>
        <taxon>Eukaryota</taxon>
        <taxon>Metazoa</taxon>
        <taxon>Chordata</taxon>
        <taxon>Craniata</taxon>
        <taxon>Vertebrata</taxon>
        <taxon>Euteleostomi</taxon>
        <taxon>Mammalia</taxon>
        <taxon>Eutheria</taxon>
        <taxon>Laurasiatheria</taxon>
        <taxon>Eulipotyphla</taxon>
        <taxon>Talpidae</taxon>
        <taxon>Galemys</taxon>
    </lineage>
</organism>
<dbReference type="PROSITE" id="PS50007">
    <property type="entry name" value="PIPLC_X_DOMAIN"/>
    <property type="match status" value="1"/>
</dbReference>
<dbReference type="PROSITE" id="PS50003">
    <property type="entry name" value="PH_DOMAIN"/>
    <property type="match status" value="1"/>
</dbReference>
<sequence length="2138" mass="225083">ARGLGARPGELPLLTTHVGWPRRGLCPSRVDHGPPARLCREPGWPCSLPGEELPAAAGLAVLWAWGPSSGGGVLGLCPRSARAAPRCRGDPPLRPRTPGPSPAERTPPGGAALCPGLMAAGWHRPRGGTGRAGAACGAARRGRRPEEPAAPVGPGRRCCWPARAGAGAGHPLAREPPCPCAVVSACRLWPGATSALLAGRAPAAELDLAARLPVGVSLTDPNPHAGDRAEGGRPWRLPHPGPARAPAPGPPSAAPGPHRHPRAASLHPRTPAPPQPHLAGWTRPGPRTTSCLTPALAEPRPPVSPSRACQACSGCGRLQALLPARPHGDSYFGPWQMVPLGRAFLVSSCQAGACCPGPRVPSGPRAGWGPAPRPGAGSSSRGPGQAVPSRLREAPCSPSPAAGGGRGRGQALGLGGSRHGVRAAGGVCGREGAGRSGLTLPPVRPSVCLLSVCVHLLSVRRAPPVEGCVSVMQAGTQLLKLRGGSRGLARLYFLDELRSCIRWRPSRKHEKAKISIDSIQEVSEGRQSEVFQRYPEGSFDPNCCFSIYHGGHRESLDLVSATGDEARTWVTGLRYLMAGISDEDSLARRQRTRDQYPWVGSPGGPGPADCVAPNSAPKWLKQTFDEADKNGDGSLSIGEVLQLLHKLNVNLPRQRVKQMFKEADTDDHQGALGFEEFCAFYKVMSTRRDLYLLLLTYSDHKDHLEAADLQRFLEAEQKVGASQQGLAACARARAAGVTLEGCRDIIQQFEPCPENKHRGVLGIDGFTNYMRSPAGDIFNPEHHGVHQDMTRPLSHYFITSSHNTYLAGDQLMSQSRADMYARVLQAGCRCVEVDCWDGPDGEPIVHHGYTLTSKILFRDVVETINKYAFLKNEYPVILSIENHCSVVQQKKMAQYLTDILGDKLDLSSVSGEDATMLPSPQMLKGKILVKGKKLPASISQDAEAGEVSDEDSADELDEDCKLLNGDASANQKRVESVAKRRLDSLIKESKIRDCEDPSDVTVSSLIRAGRRRHKAECKAEAAAECGEEQEGGRRDSRRLAGGFSRRKKKSSKLKKAASVEEGDEGPDSQGAQSRGAARQRKTVQLSRALSDLVKYTKSVGVHDVDTEAASSWQVSSFSEAQAQQVLQQKPEQYLRFNQRQLSRVYPSSLRVDSSNFDPQPFWNAGCQMGAAAGGGGGGPPALGPDHTLSAVALNYQSEGRVLQLNRAKFSANGGCGYVLKPERMCRGIFNPNSEDPLPGQLKKQLVLRIISGQQLPKPRASMLGDRGEIIDPFVEVEVIGLPVDCSKEQTRVVDDNGFNPMWEETLVFTVHMPEIALVRFLVWDHDPIGRDFIGQRTLAFSSMLPGGRRWAAPGARAGRGRAGGRGRRGAGGLGMAALSLGLAGYRHVYLEGVEEASVFVHVAVSDVSGKVRVSCRRPAGPGPRWASPCAPGGGRLAEGAAPTPAAARLRARLGWGRGAVCPPAVEALPSRPVSVRRPALWCLTAVSVSLVLQRLLYGKQALGLKGLLLRGPKPGSLDSHAAGRRPARPSVSQRLLRRTASAPTKSHKPGCKAFPELVLGSRDAGPTGEALAPEEPRGGSPRGKAGERSPAQVQPPRAPEGPGPAGVAAACMKCVVGSCASEDAEGPRRELPAGPGQEGGPGAISHQPRPRAHSPGAPGATAGKTRGAPRGPGARRQGPGGGSVSSDSSSAGSPEGAPRWPEGARRQPGALQREMNALFAQKLEEIRSKSPVLPAGTRPFSVQRSVSPLCSLETIAEEPALGPPLLAAAPPSPTPEGPPGRPGPSDAGATSPPREALGAPAPLQLGAGSRGTPQSREGARGGGDPGGALGGASSSQMDSRGHPRTSGHQPTVRRAKSEGQMSTEPLGGWRAPAGPCPAVFLDSTGWDRPWQRLAPGGHRDSVSSSSSVSSSDTVIDLALPGLGREGLTGRLPLRPCSASAPRLDLPAVAVGRPHPNLRAAGQPPLGAGMPRPRLLRDPAPPWGRLPPAGLRDCPAAAAAKSKSLGDLTAEDFAPRAESRSWRPGPLLGAGPAARPGPDALTEQLRRLTGFQQEGDITSPTSLGPTADQAAGAAGFLRRASSRSQSRTRAIASRARRAQERQQRLQGPPREERGSPEGACCAGREAGGDAPAQGLPLRL</sequence>
<dbReference type="Gene3D" id="2.30.29.30">
    <property type="entry name" value="Pleckstrin-homology domain (PH domain)/Phosphotyrosine-binding domain (PTB)"/>
    <property type="match status" value="1"/>
</dbReference>
<dbReference type="InterPro" id="IPR001711">
    <property type="entry name" value="PLipase_C_Pinositol-sp_Y"/>
</dbReference>
<gene>
    <name evidence="17" type="ORF">J0S82_016212</name>
</gene>
<feature type="compositionally biased region" description="Low complexity" evidence="12">
    <location>
        <begin position="1684"/>
        <end position="1698"/>
    </location>
</feature>
<feature type="compositionally biased region" description="Low complexity" evidence="12">
    <location>
        <begin position="2077"/>
        <end position="2092"/>
    </location>
</feature>
<comment type="caution">
    <text evidence="17">The sequence shown here is derived from an EMBL/GenBank/DDBJ whole genome shotgun (WGS) entry which is preliminary data.</text>
</comment>
<dbReference type="OrthoDB" id="269822at2759"/>
<dbReference type="EC" id="3.1.4.11" evidence="3 11"/>
<feature type="compositionally biased region" description="Polar residues" evidence="12">
    <location>
        <begin position="2054"/>
        <end position="2063"/>
    </location>
</feature>
<feature type="region of interest" description="Disordered" evidence="12">
    <location>
        <begin position="1021"/>
        <end position="1082"/>
    </location>
</feature>
<dbReference type="SMART" id="SM00233">
    <property type="entry name" value="PH"/>
    <property type="match status" value="1"/>
</dbReference>
<dbReference type="PROSITE" id="PS50004">
    <property type="entry name" value="C2"/>
    <property type="match status" value="1"/>
</dbReference>
<dbReference type="GO" id="GO:0016042">
    <property type="term" value="P:lipid catabolic process"/>
    <property type="evidence" value="ECO:0007669"/>
    <property type="project" value="UniProtKB-KW"/>
</dbReference>
<dbReference type="SMART" id="SM00054">
    <property type="entry name" value="EFh"/>
    <property type="match status" value="2"/>
</dbReference>
<dbReference type="PROSITE" id="PS50008">
    <property type="entry name" value="PIPLC_Y_DOMAIN"/>
    <property type="match status" value="1"/>
</dbReference>
<feature type="region of interest" description="Disordered" evidence="12">
    <location>
        <begin position="1620"/>
        <end position="1716"/>
    </location>
</feature>
<dbReference type="FunFam" id="1.10.238.10:FF:000036">
    <property type="entry name" value="Phosphoinositide phospholipase C"/>
    <property type="match status" value="1"/>
</dbReference>
<dbReference type="InterPro" id="IPR001192">
    <property type="entry name" value="PI-PLC_fam"/>
</dbReference>
<evidence type="ECO:0000313" key="17">
    <source>
        <dbReference type="EMBL" id="KAG8505468.1"/>
    </source>
</evidence>
<dbReference type="InterPro" id="IPR018247">
    <property type="entry name" value="EF_Hand_1_Ca_BS"/>
</dbReference>
<feature type="compositionally biased region" description="Low complexity" evidence="12">
    <location>
        <begin position="2116"/>
        <end position="2129"/>
    </location>
</feature>
<dbReference type="Pfam" id="PF00388">
    <property type="entry name" value="PI-PLC-X"/>
    <property type="match status" value="1"/>
</dbReference>
<feature type="compositionally biased region" description="Low complexity" evidence="12">
    <location>
        <begin position="1902"/>
        <end position="1911"/>
    </location>
</feature>
<accession>A0A8J5ZQA8</accession>
<dbReference type="FunFam" id="1.10.238.10:FF:000005">
    <property type="entry name" value="Phosphoinositide phospholipase C"/>
    <property type="match status" value="1"/>
</dbReference>
<dbReference type="CDD" id="cd00275">
    <property type="entry name" value="C2_PLC_like"/>
    <property type="match status" value="1"/>
</dbReference>
<dbReference type="FunFam" id="2.30.29.30:FF:000025">
    <property type="entry name" value="Phosphoinositide phospholipase C"/>
    <property type="match status" value="1"/>
</dbReference>
<feature type="compositionally biased region" description="Low complexity" evidence="12">
    <location>
        <begin position="1796"/>
        <end position="1807"/>
    </location>
</feature>
<keyword evidence="11" id="KW-0378">Hydrolase</keyword>
<feature type="region of interest" description="Disordered" evidence="12">
    <location>
        <begin position="215"/>
        <end position="303"/>
    </location>
</feature>
<dbReference type="GO" id="GO:0005737">
    <property type="term" value="C:cytoplasm"/>
    <property type="evidence" value="ECO:0007669"/>
    <property type="project" value="UniProtKB-SubCell"/>
</dbReference>
<keyword evidence="5" id="KW-0479">Metal-binding</keyword>
<feature type="domain" description="PI-PLC Y-box" evidence="15">
    <location>
        <begin position="1089"/>
        <end position="1224"/>
    </location>
</feature>
<feature type="domain" description="EF-hand" evidence="16">
    <location>
        <begin position="651"/>
        <end position="687"/>
    </location>
</feature>
<dbReference type="FunFam" id="2.60.40.150:FF:000018">
    <property type="entry name" value="Phosphoinositide phospholipase C"/>
    <property type="match status" value="1"/>
</dbReference>
<dbReference type="SMART" id="SM00148">
    <property type="entry name" value="PLCXc"/>
    <property type="match status" value="1"/>
</dbReference>
<evidence type="ECO:0000256" key="8">
    <source>
        <dbReference type="ARBA" id="ARBA00023098"/>
    </source>
</evidence>
<dbReference type="InterPro" id="IPR011993">
    <property type="entry name" value="PH-like_dom_sf"/>
</dbReference>
<reference evidence="17" key="1">
    <citation type="journal article" date="2021" name="Evol. Appl.">
        <title>The genome of the Pyrenean desman and the effects of bottlenecks and inbreeding on the genomic landscape of an endangered species.</title>
        <authorList>
            <person name="Escoda L."/>
            <person name="Castresana J."/>
        </authorList>
    </citation>
    <scope>NUCLEOTIDE SEQUENCE</scope>
    <source>
        <strain evidence="17">IBE-C5619</strain>
    </source>
</reference>
<keyword evidence="9" id="KW-0807">Transducer</keyword>
<feature type="non-terminal residue" evidence="17">
    <location>
        <position position="1"/>
    </location>
</feature>
<feature type="domain" description="C2" evidence="14">
    <location>
        <begin position="1225"/>
        <end position="1354"/>
    </location>
</feature>
<dbReference type="SMART" id="SM00239">
    <property type="entry name" value="C2"/>
    <property type="match status" value="1"/>
</dbReference>
<dbReference type="CDD" id="cd13364">
    <property type="entry name" value="PH_PLC_eta"/>
    <property type="match status" value="1"/>
</dbReference>
<feature type="region of interest" description="Disordered" evidence="12">
    <location>
        <begin position="1954"/>
        <end position="1990"/>
    </location>
</feature>
<feature type="compositionally biased region" description="Gly residues" evidence="12">
    <location>
        <begin position="1820"/>
        <end position="1830"/>
    </location>
</feature>
<dbReference type="Gene3D" id="1.10.238.10">
    <property type="entry name" value="EF-hand"/>
    <property type="match status" value="2"/>
</dbReference>
<feature type="compositionally biased region" description="Low complexity" evidence="12">
    <location>
        <begin position="1662"/>
        <end position="1677"/>
    </location>
</feature>
<keyword evidence="8 11" id="KW-0443">Lipid metabolism</keyword>
<keyword evidence="18" id="KW-1185">Reference proteome</keyword>
<evidence type="ECO:0000256" key="10">
    <source>
        <dbReference type="ARBA" id="ARBA00023674"/>
    </source>
</evidence>
<dbReference type="PANTHER" id="PTHR10336">
    <property type="entry name" value="PHOSPHOINOSITIDE-SPECIFIC PHOSPHOLIPASE C FAMILY PROTEIN"/>
    <property type="match status" value="1"/>
</dbReference>
<dbReference type="PANTHER" id="PTHR10336:SF166">
    <property type="entry name" value="1-PHOSPHATIDYLINOSITOL 4,5-BISPHOSPHATE PHOSPHODIESTERASE ETA-2"/>
    <property type="match status" value="1"/>
</dbReference>
<feature type="compositionally biased region" description="Low complexity" evidence="12">
    <location>
        <begin position="1757"/>
        <end position="1769"/>
    </location>
</feature>
<feature type="region of interest" description="Disordered" evidence="12">
    <location>
        <begin position="2013"/>
        <end position="2038"/>
    </location>
</feature>
<dbReference type="InterPro" id="IPR002048">
    <property type="entry name" value="EF_hand_dom"/>
</dbReference>
<dbReference type="GO" id="GO:0048015">
    <property type="term" value="P:phosphatidylinositol-mediated signaling"/>
    <property type="evidence" value="ECO:0007669"/>
    <property type="project" value="TreeGrafter"/>
</dbReference>
<dbReference type="Gene3D" id="2.60.40.150">
    <property type="entry name" value="C2 domain"/>
    <property type="match status" value="1"/>
</dbReference>
<comment type="cofactor">
    <cofactor evidence="1">
        <name>Ca(2+)</name>
        <dbReference type="ChEBI" id="CHEBI:29108"/>
    </cofactor>
</comment>
<name>A0A8J5ZQA8_GALPY</name>
<feature type="compositionally biased region" description="Low complexity" evidence="12">
    <location>
        <begin position="2022"/>
        <end position="2038"/>
    </location>
</feature>
<comment type="catalytic activity">
    <reaction evidence="10">
        <text>a 1,2-diacyl-sn-glycero-3-phospho-(1D-myo-inositol-4,5-bisphosphate) + H2O = 1D-myo-inositol 1,4,5-trisphosphate + a 1,2-diacyl-sn-glycerol + H(+)</text>
        <dbReference type="Rhea" id="RHEA:33179"/>
        <dbReference type="ChEBI" id="CHEBI:15377"/>
        <dbReference type="ChEBI" id="CHEBI:15378"/>
        <dbReference type="ChEBI" id="CHEBI:17815"/>
        <dbReference type="ChEBI" id="CHEBI:58456"/>
        <dbReference type="ChEBI" id="CHEBI:203600"/>
        <dbReference type="EC" id="3.1.4.11"/>
    </reaction>
    <physiologicalReaction direction="left-to-right" evidence="10">
        <dbReference type="Rhea" id="RHEA:33180"/>
    </physiologicalReaction>
</comment>
<proteinExistence type="predicted"/>
<dbReference type="InterPro" id="IPR035892">
    <property type="entry name" value="C2_domain_sf"/>
</dbReference>
<feature type="domain" description="EF-hand" evidence="16">
    <location>
        <begin position="615"/>
        <end position="650"/>
    </location>
</feature>
<evidence type="ECO:0000256" key="3">
    <source>
        <dbReference type="ARBA" id="ARBA00012368"/>
    </source>
</evidence>
<dbReference type="InterPro" id="IPR001849">
    <property type="entry name" value="PH_domain"/>
</dbReference>
<dbReference type="SMART" id="SM00149">
    <property type="entry name" value="PLCYc"/>
    <property type="match status" value="1"/>
</dbReference>
<evidence type="ECO:0000256" key="11">
    <source>
        <dbReference type="RuleBase" id="RU361133"/>
    </source>
</evidence>
<dbReference type="FunFam" id="3.20.20.190:FF:000002">
    <property type="entry name" value="Phosphoinositide phospholipase C"/>
    <property type="match status" value="1"/>
</dbReference>
<dbReference type="SUPFAM" id="SSF47473">
    <property type="entry name" value="EF-hand"/>
    <property type="match status" value="1"/>
</dbReference>
<feature type="region of interest" description="Disordered" evidence="12">
    <location>
        <begin position="1755"/>
        <end position="1874"/>
    </location>
</feature>
<keyword evidence="6" id="KW-0106">Calcium</keyword>
<evidence type="ECO:0000313" key="18">
    <source>
        <dbReference type="Proteomes" id="UP000700334"/>
    </source>
</evidence>
<dbReference type="PROSITE" id="PS00018">
    <property type="entry name" value="EF_HAND_1"/>
    <property type="match status" value="1"/>
</dbReference>
<feature type="region of interest" description="Disordered" evidence="12">
    <location>
        <begin position="364"/>
        <end position="417"/>
    </location>
</feature>
<feature type="compositionally biased region" description="Pro residues" evidence="12">
    <location>
        <begin position="237"/>
        <end position="254"/>
    </location>
</feature>
<dbReference type="SUPFAM" id="SSF51695">
    <property type="entry name" value="PLC-like phosphodiesterases"/>
    <property type="match status" value="1"/>
</dbReference>
<keyword evidence="4" id="KW-0963">Cytoplasm</keyword>
<evidence type="ECO:0000259" key="14">
    <source>
        <dbReference type="PROSITE" id="PS50004"/>
    </source>
</evidence>
<feature type="region of interest" description="Disordered" evidence="12">
    <location>
        <begin position="133"/>
        <end position="155"/>
    </location>
</feature>
<dbReference type="SUPFAM" id="SSF50729">
    <property type="entry name" value="PH domain-like"/>
    <property type="match status" value="1"/>
</dbReference>
<feature type="region of interest" description="Disordered" evidence="12">
    <location>
        <begin position="1891"/>
        <end position="1912"/>
    </location>
</feature>
<evidence type="ECO:0000256" key="9">
    <source>
        <dbReference type="ARBA" id="ARBA00023224"/>
    </source>
</evidence>
<feature type="region of interest" description="Disordered" evidence="12">
    <location>
        <begin position="82"/>
        <end position="110"/>
    </location>
</feature>
<dbReference type="GO" id="GO:0005509">
    <property type="term" value="F:calcium ion binding"/>
    <property type="evidence" value="ECO:0007669"/>
    <property type="project" value="InterPro"/>
</dbReference>
<comment type="subcellular location">
    <subcellularLocation>
        <location evidence="2">Cytoplasm</location>
    </subcellularLocation>
</comment>
<dbReference type="GO" id="GO:0051209">
    <property type="term" value="P:release of sequestered calcium ion into cytosol"/>
    <property type="evidence" value="ECO:0007669"/>
    <property type="project" value="TreeGrafter"/>
</dbReference>
<dbReference type="SUPFAM" id="SSF49562">
    <property type="entry name" value="C2 domain (Calcium/lipid-binding domain, CaLB)"/>
    <property type="match status" value="1"/>
</dbReference>
<evidence type="ECO:0000256" key="5">
    <source>
        <dbReference type="ARBA" id="ARBA00022723"/>
    </source>
</evidence>
<dbReference type="Pfam" id="PF16457">
    <property type="entry name" value="PH_12"/>
    <property type="match status" value="1"/>
</dbReference>